<evidence type="ECO:0000313" key="4">
    <source>
        <dbReference type="Proteomes" id="UP000504844"/>
    </source>
</evidence>
<keyword evidence="1" id="KW-0472">Membrane</keyword>
<dbReference type="Pfam" id="PF06580">
    <property type="entry name" value="His_kinase"/>
    <property type="match status" value="1"/>
</dbReference>
<dbReference type="PANTHER" id="PTHR34220:SF7">
    <property type="entry name" value="SENSOR HISTIDINE KINASE YPDA"/>
    <property type="match status" value="1"/>
</dbReference>
<feature type="domain" description="Signal transduction histidine kinase internal region" evidence="2">
    <location>
        <begin position="142"/>
        <end position="220"/>
    </location>
</feature>
<dbReference type="AlphaFoldDB" id="A0A6M8SQ56"/>
<organism evidence="3 4">
    <name type="scientific">Deefgea piscis</name>
    <dbReference type="NCBI Taxonomy" id="2739061"/>
    <lineage>
        <taxon>Bacteria</taxon>
        <taxon>Pseudomonadati</taxon>
        <taxon>Pseudomonadota</taxon>
        <taxon>Betaproteobacteria</taxon>
        <taxon>Neisseriales</taxon>
        <taxon>Chitinibacteraceae</taxon>
        <taxon>Deefgea</taxon>
    </lineage>
</organism>
<dbReference type="Gene3D" id="3.30.565.10">
    <property type="entry name" value="Histidine kinase-like ATPase, C-terminal domain"/>
    <property type="match status" value="1"/>
</dbReference>
<dbReference type="InterPro" id="IPR010559">
    <property type="entry name" value="Sig_transdc_His_kin_internal"/>
</dbReference>
<feature type="transmembrane region" description="Helical" evidence="1">
    <location>
        <begin position="108"/>
        <end position="128"/>
    </location>
</feature>
<sequence>MEQSTILMPNFRNLGVVLRALVLVHLGVLIYVFISINRWNEWINKLTEISLWVEPVLLISLAGLAVVSAPLQKMNYQNAVMSVLLWVFCVAFCISNLFQNLIPLDHSVVPWRFEFITLCVTFLLLHYYQLWIRALSPRLAEARLVALQARIRPHFFFNSLNAVLSLIRSQPKLAERLLENLSELFRVAMGTETGLSTMAREVELAQGYLEIEKVRLGDRLQVEWHIDKMPKKARIPPLILQPLLENAIYHGIEPNIEPGIIQLNIFRVREEVHINIRNPLLNSTPLRRGNGMAQENVRERLLLYYDAEANLSITTGNDYYQIHIMLPYREL</sequence>
<dbReference type="KEGG" id="dee:HQN60_05810"/>
<evidence type="ECO:0000259" key="2">
    <source>
        <dbReference type="Pfam" id="PF06580"/>
    </source>
</evidence>
<feature type="transmembrane region" description="Helical" evidence="1">
    <location>
        <begin position="49"/>
        <end position="71"/>
    </location>
</feature>
<feature type="transmembrane region" description="Helical" evidence="1">
    <location>
        <begin position="83"/>
        <end position="102"/>
    </location>
</feature>
<gene>
    <name evidence="3" type="ORF">HQN60_05810</name>
</gene>
<dbReference type="Proteomes" id="UP000504844">
    <property type="component" value="Chromosome"/>
</dbReference>
<dbReference type="GO" id="GO:0016020">
    <property type="term" value="C:membrane"/>
    <property type="evidence" value="ECO:0007669"/>
    <property type="project" value="InterPro"/>
</dbReference>
<dbReference type="InterPro" id="IPR050640">
    <property type="entry name" value="Bact_2-comp_sensor_kinase"/>
</dbReference>
<dbReference type="SUPFAM" id="SSF55874">
    <property type="entry name" value="ATPase domain of HSP90 chaperone/DNA topoisomerase II/histidine kinase"/>
    <property type="match status" value="1"/>
</dbReference>
<keyword evidence="1" id="KW-0812">Transmembrane</keyword>
<dbReference type="GO" id="GO:0000155">
    <property type="term" value="F:phosphorelay sensor kinase activity"/>
    <property type="evidence" value="ECO:0007669"/>
    <property type="project" value="InterPro"/>
</dbReference>
<feature type="transmembrane region" description="Helical" evidence="1">
    <location>
        <begin position="16"/>
        <end position="37"/>
    </location>
</feature>
<dbReference type="InterPro" id="IPR036890">
    <property type="entry name" value="HATPase_C_sf"/>
</dbReference>
<dbReference type="PANTHER" id="PTHR34220">
    <property type="entry name" value="SENSOR HISTIDINE KINASE YPDA"/>
    <property type="match status" value="1"/>
</dbReference>
<protein>
    <submittedName>
        <fullName evidence="3">Histidine kinase</fullName>
    </submittedName>
</protein>
<reference evidence="3 4" key="1">
    <citation type="submission" date="2020-05" db="EMBL/GenBank/DDBJ databases">
        <title>Complete genome sequence of Deefgea sp. D17.</title>
        <authorList>
            <person name="Bae J.-W."/>
            <person name="Han J.E."/>
        </authorList>
    </citation>
    <scope>NUCLEOTIDE SEQUENCE [LARGE SCALE GENOMIC DNA]</scope>
    <source>
        <strain evidence="3 4">D17</strain>
    </source>
</reference>
<evidence type="ECO:0000256" key="1">
    <source>
        <dbReference type="SAM" id="Phobius"/>
    </source>
</evidence>
<keyword evidence="3" id="KW-0418">Kinase</keyword>
<accession>A0A6M8SQ56</accession>
<dbReference type="RefSeq" id="WP_173532772.1">
    <property type="nucleotide sequence ID" value="NZ_CP054143.1"/>
</dbReference>
<keyword evidence="3" id="KW-0808">Transferase</keyword>
<keyword evidence="1" id="KW-1133">Transmembrane helix</keyword>
<proteinExistence type="predicted"/>
<keyword evidence="4" id="KW-1185">Reference proteome</keyword>
<dbReference type="EMBL" id="CP054143">
    <property type="protein sequence ID" value="QKJ66268.1"/>
    <property type="molecule type" value="Genomic_DNA"/>
</dbReference>
<evidence type="ECO:0000313" key="3">
    <source>
        <dbReference type="EMBL" id="QKJ66268.1"/>
    </source>
</evidence>
<name>A0A6M8SQ56_9NEIS</name>